<dbReference type="GO" id="GO:0030246">
    <property type="term" value="F:carbohydrate binding"/>
    <property type="evidence" value="ECO:0007669"/>
    <property type="project" value="InterPro"/>
</dbReference>
<gene>
    <name evidence="9" type="ORF">HMPREF9629_00913</name>
</gene>
<dbReference type="InterPro" id="IPR015443">
    <property type="entry name" value="Aldose_1-epimerase"/>
</dbReference>
<dbReference type="BioCyc" id="EBAC796937-HMP:GMGH-915-MONOMER"/>
<dbReference type="GO" id="GO:0033499">
    <property type="term" value="P:galactose catabolic process via UDP-galactose, Leloir pathway"/>
    <property type="evidence" value="ECO:0007669"/>
    <property type="project" value="TreeGrafter"/>
</dbReference>
<dbReference type="PATRIC" id="fig|796937.3.peg.2150"/>
<dbReference type="InterPro" id="IPR014718">
    <property type="entry name" value="GH-type_carb-bd"/>
</dbReference>
<dbReference type="PANTHER" id="PTHR10091:SF0">
    <property type="entry name" value="GALACTOSE MUTAROTASE"/>
    <property type="match status" value="1"/>
</dbReference>
<evidence type="ECO:0000313" key="10">
    <source>
        <dbReference type="Proteomes" id="UP000006437"/>
    </source>
</evidence>
<dbReference type="InterPro" id="IPR008183">
    <property type="entry name" value="Aldose_1/G6P_1-epimerase"/>
</dbReference>
<comment type="catalytic activity">
    <reaction evidence="5">
        <text>alpha-D-glucose = beta-D-glucose</text>
        <dbReference type="Rhea" id="RHEA:10264"/>
        <dbReference type="ChEBI" id="CHEBI:15903"/>
        <dbReference type="ChEBI" id="CHEBI:17925"/>
        <dbReference type="EC" id="5.1.3.3"/>
    </reaction>
</comment>
<feature type="active site" description="Proton acceptor" evidence="6">
    <location>
        <position position="330"/>
    </location>
</feature>
<evidence type="ECO:0000256" key="4">
    <source>
        <dbReference type="ARBA" id="ARBA00023277"/>
    </source>
</evidence>
<feature type="binding site" evidence="8">
    <location>
        <begin position="74"/>
        <end position="75"/>
    </location>
    <ligand>
        <name>beta-D-galactose</name>
        <dbReference type="ChEBI" id="CHEBI:27667"/>
    </ligand>
</feature>
<dbReference type="InterPro" id="IPR047215">
    <property type="entry name" value="Galactose_mutarotase-like"/>
</dbReference>
<dbReference type="InterPro" id="IPR011013">
    <property type="entry name" value="Gal_mutarotase_sf_dom"/>
</dbReference>
<dbReference type="CDD" id="cd09019">
    <property type="entry name" value="galactose_mutarotase_like"/>
    <property type="match status" value="1"/>
</dbReference>
<organism evidence="9 10">
    <name type="scientific">Peptoanaerobacter stomatis</name>
    <dbReference type="NCBI Taxonomy" id="796937"/>
    <lineage>
        <taxon>Bacteria</taxon>
        <taxon>Bacillati</taxon>
        <taxon>Bacillota</taxon>
        <taxon>Clostridia</taxon>
        <taxon>Peptostreptococcales</taxon>
        <taxon>Filifactoraceae</taxon>
        <taxon>Peptoanaerobacter</taxon>
    </lineage>
</organism>
<evidence type="ECO:0000256" key="3">
    <source>
        <dbReference type="ARBA" id="ARBA00023235"/>
    </source>
</evidence>
<dbReference type="EC" id="5.1.3.3" evidence="5"/>
<dbReference type="Proteomes" id="UP000006437">
    <property type="component" value="Unassembled WGS sequence"/>
</dbReference>
<reference evidence="9 10" key="1">
    <citation type="submission" date="2011-08" db="EMBL/GenBank/DDBJ databases">
        <title>The Genome Sequence of Eubacteriaceae bacterium ACC19a.</title>
        <authorList>
            <consortium name="The Broad Institute Genome Sequencing Platform"/>
            <person name="Earl A."/>
            <person name="Ward D."/>
            <person name="Feldgarden M."/>
            <person name="Gevers D."/>
            <person name="Sizova M."/>
            <person name="Hazen A."/>
            <person name="Epstein S."/>
            <person name="Young S.K."/>
            <person name="Zeng Q."/>
            <person name="Gargeya S."/>
            <person name="Fitzgerald M."/>
            <person name="Haas B."/>
            <person name="Abouelleil A."/>
            <person name="Alvarado L."/>
            <person name="Arachchi H.M."/>
            <person name="Berlin A."/>
            <person name="Brown A."/>
            <person name="Chapman S.B."/>
            <person name="Chen Z."/>
            <person name="Dunbar C."/>
            <person name="Freedman E."/>
            <person name="Gearin G."/>
            <person name="Gellesch M."/>
            <person name="Goldberg J."/>
            <person name="Griggs A."/>
            <person name="Gujja S."/>
            <person name="Heiman D."/>
            <person name="Howarth C."/>
            <person name="Larson L."/>
            <person name="Lui A."/>
            <person name="MacDonald P.J.P."/>
            <person name="Montmayeur A."/>
            <person name="Murphy C."/>
            <person name="Neiman D."/>
            <person name="Pearson M."/>
            <person name="Priest M."/>
            <person name="Roberts A."/>
            <person name="Saif S."/>
            <person name="Shea T."/>
            <person name="Shenoy N."/>
            <person name="Sisk P."/>
            <person name="Stolte C."/>
            <person name="Sykes S."/>
            <person name="Wortman J."/>
            <person name="Nusbaum C."/>
            <person name="Birren B."/>
        </authorList>
    </citation>
    <scope>NUCLEOTIDE SEQUENCE [LARGE SCALE GENOMIC DNA]</scope>
    <source>
        <strain evidence="9 10">ACC19a</strain>
    </source>
</reference>
<evidence type="ECO:0000313" key="9">
    <source>
        <dbReference type="EMBL" id="EHL09921.1"/>
    </source>
</evidence>
<accession>G9X3F6</accession>
<comment type="caution">
    <text evidence="9">The sequence shown here is derived from an EMBL/GenBank/DDBJ whole genome shotgun (WGS) entry which is preliminary data.</text>
</comment>
<dbReference type="PIRSF" id="PIRSF005096">
    <property type="entry name" value="GALM"/>
    <property type="match status" value="1"/>
</dbReference>
<evidence type="ECO:0000256" key="5">
    <source>
        <dbReference type="PIRNR" id="PIRNR005096"/>
    </source>
</evidence>
<dbReference type="UniPathway" id="UPA00242"/>
<feature type="binding site" evidence="7">
    <location>
        <position position="243"/>
    </location>
    <ligand>
        <name>beta-D-galactose</name>
        <dbReference type="ChEBI" id="CHEBI:27667"/>
    </ligand>
</feature>
<proteinExistence type="inferred from homology"/>
<dbReference type="AlphaFoldDB" id="G9X3F6"/>
<name>G9X3F6_9FIRM</name>
<evidence type="ECO:0000256" key="2">
    <source>
        <dbReference type="ARBA" id="ARBA00006206"/>
    </source>
</evidence>
<evidence type="ECO:0000256" key="6">
    <source>
        <dbReference type="PIRSR" id="PIRSR005096-1"/>
    </source>
</evidence>
<feature type="active site" description="Proton donor" evidence="6">
    <location>
        <position position="174"/>
    </location>
</feature>
<protein>
    <recommendedName>
        <fullName evidence="5">Aldose 1-epimerase</fullName>
        <ecNumber evidence="5">5.1.3.3</ecNumber>
    </recommendedName>
</protein>
<dbReference type="RefSeq" id="WP_009525148.1">
    <property type="nucleotide sequence ID" value="NZ_JH414550.1"/>
</dbReference>
<dbReference type="HOGENOM" id="CLU_031753_2_0_9"/>
<evidence type="ECO:0000256" key="8">
    <source>
        <dbReference type="PIRSR" id="PIRSR005096-3"/>
    </source>
</evidence>
<dbReference type="GO" id="GO:0006006">
    <property type="term" value="P:glucose metabolic process"/>
    <property type="evidence" value="ECO:0007669"/>
    <property type="project" value="TreeGrafter"/>
</dbReference>
<comment type="pathway">
    <text evidence="1 5">Carbohydrate metabolism; hexose metabolism.</text>
</comment>
<dbReference type="SUPFAM" id="SSF74650">
    <property type="entry name" value="Galactose mutarotase-like"/>
    <property type="match status" value="1"/>
</dbReference>
<feature type="binding site" evidence="8">
    <location>
        <begin position="174"/>
        <end position="176"/>
    </location>
    <ligand>
        <name>beta-D-galactose</name>
        <dbReference type="ChEBI" id="CHEBI:27667"/>
    </ligand>
</feature>
<dbReference type="EMBL" id="AFZE01000058">
    <property type="protein sequence ID" value="EHL09921.1"/>
    <property type="molecule type" value="Genomic_DNA"/>
</dbReference>
<evidence type="ECO:0000256" key="1">
    <source>
        <dbReference type="ARBA" id="ARBA00005028"/>
    </source>
</evidence>
<sequence length="369" mass="42277">MNIEKKLFGKTSSNQDIYEYILSNKNISVHIIQYGAIIKNLIYKDKDIVLGYDELSDYEDNPNYFGATIGRCANRIEKGLFTINKTHYKLEQNNGENHLHGGSNGLHKQIWEVIAEQTHTSYAKLVLKLVQKEEYDEYPGNLTIFATFFLTQDSLIVNYTYKSDIDSIANLTAHPYFNLSGEKDILSHKIILNSKLYTNSDGYIPSGEILSVEKTPFDFTDVVQIGENLDKYAKQLSFTRGYDHNFVLNKKSEYIEFEALKIPVSNKTDIVEVSDINFILNGIISNESNSLNILIYSDAPCFQLYTGNFIDNIKGKYNNIYNKYAGVCIEPQFAPNAINTPNFESTKIFANHYYSRNICYKMIENLTKL</sequence>
<keyword evidence="3 5" id="KW-0413">Isomerase</keyword>
<dbReference type="Gene3D" id="2.70.98.10">
    <property type="match status" value="1"/>
</dbReference>
<dbReference type="GO" id="GO:0004034">
    <property type="term" value="F:aldose 1-epimerase activity"/>
    <property type="evidence" value="ECO:0007669"/>
    <property type="project" value="UniProtKB-EC"/>
</dbReference>
<comment type="similarity">
    <text evidence="2 5">Belongs to the aldose epimerase family.</text>
</comment>
<evidence type="ECO:0000256" key="7">
    <source>
        <dbReference type="PIRSR" id="PIRSR005096-2"/>
    </source>
</evidence>
<dbReference type="PANTHER" id="PTHR10091">
    <property type="entry name" value="ALDOSE-1-EPIMERASE"/>
    <property type="match status" value="1"/>
</dbReference>
<dbReference type="Pfam" id="PF01263">
    <property type="entry name" value="Aldose_epim"/>
    <property type="match status" value="1"/>
</dbReference>
<keyword evidence="4 5" id="KW-0119">Carbohydrate metabolism</keyword>